<name>A0A554LM67_9BACT</name>
<dbReference type="AlphaFoldDB" id="A0A554LM67"/>
<reference evidence="1 2" key="1">
    <citation type="submission" date="2017-07" db="EMBL/GenBank/DDBJ databases">
        <title>Mechanisms for carbon and nitrogen cycling indicate functional differentiation within the Candidate Phyla Radiation.</title>
        <authorList>
            <person name="Danczak R.E."/>
            <person name="Johnston M.D."/>
            <person name="Kenah C."/>
            <person name="Slattery M."/>
            <person name="Wrighton K.C."/>
            <person name="Wilkins M.J."/>
        </authorList>
    </citation>
    <scope>NUCLEOTIDE SEQUENCE [LARGE SCALE GENOMIC DNA]</scope>
    <source>
        <strain evidence="1">Athens1014_28</strain>
    </source>
</reference>
<organism evidence="1 2">
    <name type="scientific">Candidatus Berkelbacteria bacterium Athens1014_28</name>
    <dbReference type="NCBI Taxonomy" id="2017145"/>
    <lineage>
        <taxon>Bacteria</taxon>
        <taxon>Candidatus Berkelbacteria</taxon>
    </lineage>
</organism>
<dbReference type="Proteomes" id="UP000316495">
    <property type="component" value="Unassembled WGS sequence"/>
</dbReference>
<comment type="caution">
    <text evidence="1">The sequence shown here is derived from an EMBL/GenBank/DDBJ whole genome shotgun (WGS) entry which is preliminary data.</text>
</comment>
<sequence length="197" mass="22456">MKKWNPWNPAIKPGKEFHLLRLHDPNQIQEFETAWGYCDVYEVSPNGNLDKSGQAVKIEFGSETRINLMPANDPEMTIVRTNWEYLPLDLVDPTLLENLVNALSGISTPEFNYRFYTRDTMVVVVREPIVESAEVKTADEKQTDILPHQRCSLSPTELHIKEPRTESALPVIGRTPSPKVHICQFCKGVFSTDAFVE</sequence>
<dbReference type="EMBL" id="VMGN01000023">
    <property type="protein sequence ID" value="TSC93971.1"/>
    <property type="molecule type" value="Genomic_DNA"/>
</dbReference>
<gene>
    <name evidence="1" type="ORF">Athens101428_445</name>
</gene>
<evidence type="ECO:0000313" key="2">
    <source>
        <dbReference type="Proteomes" id="UP000316495"/>
    </source>
</evidence>
<proteinExistence type="predicted"/>
<accession>A0A554LM67</accession>
<protein>
    <submittedName>
        <fullName evidence="1">Uncharacterized protein</fullName>
    </submittedName>
</protein>
<evidence type="ECO:0000313" key="1">
    <source>
        <dbReference type="EMBL" id="TSC93971.1"/>
    </source>
</evidence>